<accession>A0A5B7FK63</accession>
<dbReference type="EMBL" id="VSRR010006431">
    <property type="protein sequence ID" value="MPC44774.1"/>
    <property type="molecule type" value="Genomic_DNA"/>
</dbReference>
<evidence type="ECO:0000313" key="3">
    <source>
        <dbReference type="Proteomes" id="UP000324222"/>
    </source>
</evidence>
<feature type="chain" id="PRO_5022889031" evidence="1">
    <location>
        <begin position="29"/>
        <end position="69"/>
    </location>
</feature>
<evidence type="ECO:0000256" key="1">
    <source>
        <dbReference type="SAM" id="SignalP"/>
    </source>
</evidence>
<feature type="signal peptide" evidence="1">
    <location>
        <begin position="1"/>
        <end position="28"/>
    </location>
</feature>
<evidence type="ECO:0000313" key="2">
    <source>
        <dbReference type="EMBL" id="MPC44774.1"/>
    </source>
</evidence>
<dbReference type="AlphaFoldDB" id="A0A5B7FK63"/>
<protein>
    <submittedName>
        <fullName evidence="2">Uncharacterized protein</fullName>
    </submittedName>
</protein>
<gene>
    <name evidence="2" type="ORF">E2C01_038454</name>
</gene>
<reference evidence="2 3" key="1">
    <citation type="submission" date="2019-05" db="EMBL/GenBank/DDBJ databases">
        <title>Another draft genome of Portunus trituberculatus and its Hox gene families provides insights of decapod evolution.</title>
        <authorList>
            <person name="Jeong J.-H."/>
            <person name="Song I."/>
            <person name="Kim S."/>
            <person name="Choi T."/>
            <person name="Kim D."/>
            <person name="Ryu S."/>
            <person name="Kim W."/>
        </authorList>
    </citation>
    <scope>NUCLEOTIDE SEQUENCE [LARGE SCALE GENOMIC DNA]</scope>
    <source>
        <tissue evidence="2">Muscle</tissue>
    </source>
</reference>
<keyword evidence="1" id="KW-0732">Signal</keyword>
<organism evidence="2 3">
    <name type="scientific">Portunus trituberculatus</name>
    <name type="common">Swimming crab</name>
    <name type="synonym">Neptunus trituberculatus</name>
    <dbReference type="NCBI Taxonomy" id="210409"/>
    <lineage>
        <taxon>Eukaryota</taxon>
        <taxon>Metazoa</taxon>
        <taxon>Ecdysozoa</taxon>
        <taxon>Arthropoda</taxon>
        <taxon>Crustacea</taxon>
        <taxon>Multicrustacea</taxon>
        <taxon>Malacostraca</taxon>
        <taxon>Eumalacostraca</taxon>
        <taxon>Eucarida</taxon>
        <taxon>Decapoda</taxon>
        <taxon>Pleocyemata</taxon>
        <taxon>Brachyura</taxon>
        <taxon>Eubrachyura</taxon>
        <taxon>Portunoidea</taxon>
        <taxon>Portunidae</taxon>
        <taxon>Portuninae</taxon>
        <taxon>Portunus</taxon>
    </lineage>
</organism>
<dbReference type="Proteomes" id="UP000324222">
    <property type="component" value="Unassembled WGS sequence"/>
</dbReference>
<comment type="caution">
    <text evidence="2">The sequence shown here is derived from an EMBL/GenBank/DDBJ whole genome shotgun (WGS) entry which is preliminary data.</text>
</comment>
<proteinExistence type="predicted"/>
<name>A0A5B7FK63_PORTR</name>
<keyword evidence="3" id="KW-1185">Reference proteome</keyword>
<sequence>MSGGTGWDASKPCSYLVFVTSAWICVTGEMVGEMEEVVGKCMAAADRNLPSGVLCMTNKQRHESAACEL</sequence>